<gene>
    <name evidence="1" type="ORF">PAPOLLO_LOCUS6291</name>
</gene>
<keyword evidence="2" id="KW-1185">Reference proteome</keyword>
<dbReference type="Proteomes" id="UP000691718">
    <property type="component" value="Unassembled WGS sequence"/>
</dbReference>
<dbReference type="PANTHER" id="PTHR47018:SF4">
    <property type="match status" value="1"/>
</dbReference>
<accession>A0A8S3WI86</accession>
<proteinExistence type="predicted"/>
<dbReference type="EMBL" id="CAJQZP010000410">
    <property type="protein sequence ID" value="CAG4960105.1"/>
    <property type="molecule type" value="Genomic_DNA"/>
</dbReference>
<comment type="caution">
    <text evidence="1">The sequence shown here is derived from an EMBL/GenBank/DDBJ whole genome shotgun (WGS) entry which is preliminary data.</text>
</comment>
<protein>
    <submittedName>
        <fullName evidence="1">(apollo) hypothetical protein</fullName>
    </submittedName>
</protein>
<sequence>MSTLKTMYRKRLAQLLGIPECELPETRSTSLGEKLQDEFPQVTIHRPSSEYQLVCKSAGLSLHAHSHDLHQDAIGYSRFSAALRKEMKSWKTCFRGTFDKNCQESSVPPLLLASLNMIIYGTWYPEECRATEPALAIAQLVMFNYKSKAPSGNIMQHDKEHEPPLPLYSALEVYGRTRSKTVIDDLHKRGLSVSKNRVREVTSALCHLNINRAEEEGLLCSSNLLQSVFTIGAYDNVDHNPSSNTSEGFFHGTSISVFQTP</sequence>
<reference evidence="1" key="1">
    <citation type="submission" date="2021-04" db="EMBL/GenBank/DDBJ databases">
        <authorList>
            <person name="Tunstrom K."/>
        </authorList>
    </citation>
    <scope>NUCLEOTIDE SEQUENCE</scope>
</reference>
<evidence type="ECO:0000313" key="2">
    <source>
        <dbReference type="Proteomes" id="UP000691718"/>
    </source>
</evidence>
<name>A0A8S3WI86_PARAO</name>
<dbReference type="AlphaFoldDB" id="A0A8S3WI86"/>
<dbReference type="PANTHER" id="PTHR47018">
    <property type="entry name" value="CXC DOMAIN-CONTAINING PROTEIN-RELATED"/>
    <property type="match status" value="1"/>
</dbReference>
<organism evidence="1 2">
    <name type="scientific">Parnassius apollo</name>
    <name type="common">Apollo butterfly</name>
    <name type="synonym">Papilio apollo</name>
    <dbReference type="NCBI Taxonomy" id="110799"/>
    <lineage>
        <taxon>Eukaryota</taxon>
        <taxon>Metazoa</taxon>
        <taxon>Ecdysozoa</taxon>
        <taxon>Arthropoda</taxon>
        <taxon>Hexapoda</taxon>
        <taxon>Insecta</taxon>
        <taxon>Pterygota</taxon>
        <taxon>Neoptera</taxon>
        <taxon>Endopterygota</taxon>
        <taxon>Lepidoptera</taxon>
        <taxon>Glossata</taxon>
        <taxon>Ditrysia</taxon>
        <taxon>Papilionoidea</taxon>
        <taxon>Papilionidae</taxon>
        <taxon>Parnassiinae</taxon>
        <taxon>Parnassini</taxon>
        <taxon>Parnassius</taxon>
        <taxon>Parnassius</taxon>
    </lineage>
</organism>
<evidence type="ECO:0000313" key="1">
    <source>
        <dbReference type="EMBL" id="CAG4960105.1"/>
    </source>
</evidence>
<dbReference type="OrthoDB" id="10057522at2759"/>